<dbReference type="OrthoDB" id="414945at2759"/>
<dbReference type="EMBL" id="BJWL01000006">
    <property type="protein sequence ID" value="GFY88928.1"/>
    <property type="molecule type" value="Genomic_DNA"/>
</dbReference>
<reference evidence="2 3" key="1">
    <citation type="submission" date="2019-07" db="EMBL/GenBank/DDBJ databases">
        <title>De Novo Assembly of kiwifruit Actinidia rufa.</title>
        <authorList>
            <person name="Sugita-Konishi S."/>
            <person name="Sato K."/>
            <person name="Mori E."/>
            <person name="Abe Y."/>
            <person name="Kisaki G."/>
            <person name="Hamano K."/>
            <person name="Suezawa K."/>
            <person name="Otani M."/>
            <person name="Fukuda T."/>
            <person name="Manabe T."/>
            <person name="Gomi K."/>
            <person name="Tabuchi M."/>
            <person name="Akimitsu K."/>
            <person name="Kataoka I."/>
        </authorList>
    </citation>
    <scope>NUCLEOTIDE SEQUENCE [LARGE SCALE GENOMIC DNA]</scope>
    <source>
        <strain evidence="3">cv. Fuchu</strain>
    </source>
</reference>
<dbReference type="PANTHER" id="PTHR11439">
    <property type="entry name" value="GAG-POL-RELATED RETROTRANSPOSON"/>
    <property type="match status" value="1"/>
</dbReference>
<organism evidence="2 3">
    <name type="scientific">Actinidia rufa</name>
    <dbReference type="NCBI Taxonomy" id="165716"/>
    <lineage>
        <taxon>Eukaryota</taxon>
        <taxon>Viridiplantae</taxon>
        <taxon>Streptophyta</taxon>
        <taxon>Embryophyta</taxon>
        <taxon>Tracheophyta</taxon>
        <taxon>Spermatophyta</taxon>
        <taxon>Magnoliopsida</taxon>
        <taxon>eudicotyledons</taxon>
        <taxon>Gunneridae</taxon>
        <taxon>Pentapetalae</taxon>
        <taxon>asterids</taxon>
        <taxon>Ericales</taxon>
        <taxon>Actinidiaceae</taxon>
        <taxon>Actinidia</taxon>
    </lineage>
</organism>
<name>A0A7J0ER01_9ERIC</name>
<evidence type="ECO:0000256" key="1">
    <source>
        <dbReference type="SAM" id="Phobius"/>
    </source>
</evidence>
<comment type="caution">
    <text evidence="2">The sequence shown here is derived from an EMBL/GenBank/DDBJ whole genome shotgun (WGS) entry which is preliminary data.</text>
</comment>
<dbReference type="AlphaFoldDB" id="A0A7J0ER01"/>
<protein>
    <submittedName>
        <fullName evidence="2">Uncharacterized protein</fullName>
    </submittedName>
</protein>
<keyword evidence="1" id="KW-0812">Transmembrane</keyword>
<feature type="transmembrane region" description="Helical" evidence="1">
    <location>
        <begin position="252"/>
        <end position="273"/>
    </location>
</feature>
<accession>A0A7J0ER01</accession>
<dbReference type="Proteomes" id="UP000585474">
    <property type="component" value="Unassembled WGS sequence"/>
</dbReference>
<keyword evidence="3" id="KW-1185">Reference proteome</keyword>
<keyword evidence="1" id="KW-1133">Transmembrane helix</keyword>
<evidence type="ECO:0000313" key="3">
    <source>
        <dbReference type="Proteomes" id="UP000585474"/>
    </source>
</evidence>
<sequence>MGIIFQFGRRKRAKTGWILGHHLKPATSDPTYPQWDIDNCTILGWLFNSIEDRIYHMFIYNDTVHSPWTALIPLGGTGTILNIYPLPSLYEAFAIIDGDECRHRLIQTSPALSSGSTHITDQMAFAASGSGPRSPMVSQLGLLQSQLGSLLQQQPPSSTATIAIGTPSLPGPDAETIPIDLDELPRPIHLFDSPLVQVPPASATRAPLKVYTHRTPPSAPLPDSSSVFGTSPSHLAPSSVSPRYPCRTRHPLIVLVSLAILIILLPSICLMSYQGLSASSKVHPGPLPRYGYDGMPSASTPMDPNLKLSTESGELLLDASVYQRLVGRLIYLTNTRLDITFAVSVVSQFMHAPRTSHLDAVHHILRCLKTCPGLGLFYTTKAQDGVSCFTDADYAGSKSDRRSTSGPCTFYGNHLLSWKK</sequence>
<keyword evidence="1" id="KW-0472">Membrane</keyword>
<evidence type="ECO:0000313" key="2">
    <source>
        <dbReference type="EMBL" id="GFY88928.1"/>
    </source>
</evidence>
<dbReference type="PANTHER" id="PTHR11439:SF463">
    <property type="entry name" value="REVERSE TRANSCRIPTASE TY1_COPIA-TYPE DOMAIN-CONTAINING PROTEIN"/>
    <property type="match status" value="1"/>
</dbReference>
<gene>
    <name evidence="2" type="ORF">Acr_06g0008680</name>
</gene>
<proteinExistence type="predicted"/>